<evidence type="ECO:0000313" key="4">
    <source>
        <dbReference type="Proteomes" id="UP001598251"/>
    </source>
</evidence>
<dbReference type="Proteomes" id="UP001598251">
    <property type="component" value="Unassembled WGS sequence"/>
</dbReference>
<evidence type="ECO:0008006" key="5">
    <source>
        <dbReference type="Google" id="ProtNLM"/>
    </source>
</evidence>
<name>A0ABW6ET19_9ACTN</name>
<accession>A0ABW6ET19</accession>
<comment type="caution">
    <text evidence="3">The sequence shown here is derived from an EMBL/GenBank/DDBJ whole genome shotgun (WGS) entry which is preliminary data.</text>
</comment>
<feature type="compositionally biased region" description="Polar residues" evidence="1">
    <location>
        <begin position="45"/>
        <end position="62"/>
    </location>
</feature>
<keyword evidence="2" id="KW-0732">Signal</keyword>
<feature type="region of interest" description="Disordered" evidence="1">
    <location>
        <begin position="45"/>
        <end position="66"/>
    </location>
</feature>
<evidence type="ECO:0000313" key="3">
    <source>
        <dbReference type="EMBL" id="MFD4217547.1"/>
    </source>
</evidence>
<dbReference type="EMBL" id="JBHXOF010000033">
    <property type="protein sequence ID" value="MFD4217547.1"/>
    <property type="molecule type" value="Genomic_DNA"/>
</dbReference>
<evidence type="ECO:0000256" key="2">
    <source>
        <dbReference type="SAM" id="SignalP"/>
    </source>
</evidence>
<protein>
    <recommendedName>
        <fullName evidence="5">Secreted protein</fullName>
    </recommendedName>
</protein>
<proteinExistence type="predicted"/>
<feature type="signal peptide" evidence="2">
    <location>
        <begin position="1"/>
        <end position="27"/>
    </location>
</feature>
<feature type="chain" id="PRO_5046952507" description="Secreted protein" evidence="2">
    <location>
        <begin position="28"/>
        <end position="130"/>
    </location>
</feature>
<evidence type="ECO:0000256" key="1">
    <source>
        <dbReference type="SAM" id="MobiDB-lite"/>
    </source>
</evidence>
<dbReference type="RefSeq" id="WP_376936553.1">
    <property type="nucleotide sequence ID" value="NZ_JBHXLY010000046.1"/>
</dbReference>
<gene>
    <name evidence="3" type="ORF">ACFWSS_32245</name>
</gene>
<sequence>MYRSLRTLAVTLTAAALVATLDVPAHAAASACTHHWSGPQVCISTTGKSGSNNPGRVSTAWTNPPRDRRTATVHITEPDGHTYTLTARRRDGQLVASTVPGRMMSNGKLCARYEGSRRTACVQIIDRNMT</sequence>
<organism evidence="3 4">
    <name type="scientific">Streptomyces sindenensis</name>
    <dbReference type="NCBI Taxonomy" id="67363"/>
    <lineage>
        <taxon>Bacteria</taxon>
        <taxon>Bacillati</taxon>
        <taxon>Actinomycetota</taxon>
        <taxon>Actinomycetes</taxon>
        <taxon>Kitasatosporales</taxon>
        <taxon>Streptomycetaceae</taxon>
        <taxon>Streptomyces</taxon>
    </lineage>
</organism>
<keyword evidence="4" id="KW-1185">Reference proteome</keyword>
<reference evidence="3 4" key="1">
    <citation type="submission" date="2024-09" db="EMBL/GenBank/DDBJ databases">
        <title>The Natural Products Discovery Center: Release of the First 8490 Sequenced Strains for Exploring Actinobacteria Biosynthetic Diversity.</title>
        <authorList>
            <person name="Kalkreuter E."/>
            <person name="Kautsar S.A."/>
            <person name="Yang D."/>
            <person name="Bader C.D."/>
            <person name="Teijaro C.N."/>
            <person name="Fluegel L."/>
            <person name="Davis C.M."/>
            <person name="Simpson J.R."/>
            <person name="Lauterbach L."/>
            <person name="Steele A.D."/>
            <person name="Gui C."/>
            <person name="Meng S."/>
            <person name="Li G."/>
            <person name="Viehrig K."/>
            <person name="Ye F."/>
            <person name="Su P."/>
            <person name="Kiefer A.F."/>
            <person name="Nichols A."/>
            <person name="Cepeda A.J."/>
            <person name="Yan W."/>
            <person name="Fan B."/>
            <person name="Jiang Y."/>
            <person name="Adhikari A."/>
            <person name="Zheng C.-J."/>
            <person name="Schuster L."/>
            <person name="Cowan T.M."/>
            <person name="Smanski M.J."/>
            <person name="Chevrette M.G."/>
            <person name="De Carvalho L.P.S."/>
            <person name="Shen B."/>
        </authorList>
    </citation>
    <scope>NUCLEOTIDE SEQUENCE [LARGE SCALE GENOMIC DNA]</scope>
    <source>
        <strain evidence="3 4">NPDC058546</strain>
    </source>
</reference>